<dbReference type="AlphaFoldDB" id="A0AAP0NWL0"/>
<gene>
    <name evidence="1" type="ORF">Syun_018676</name>
</gene>
<sequence>MAKRSTFVSITAYQNVSSYSMHSGLGSLYHSTCDHTLGELQPELHQCTLVGISANLASTTRIKDGIMEMVEEAPKKILSFEV</sequence>
<protein>
    <submittedName>
        <fullName evidence="1">Uncharacterized protein</fullName>
    </submittedName>
</protein>
<keyword evidence="2" id="KW-1185">Reference proteome</keyword>
<name>A0AAP0NWL0_9MAGN</name>
<evidence type="ECO:0000313" key="1">
    <source>
        <dbReference type="EMBL" id="KAK9121059.1"/>
    </source>
</evidence>
<evidence type="ECO:0000313" key="2">
    <source>
        <dbReference type="Proteomes" id="UP001420932"/>
    </source>
</evidence>
<accession>A0AAP0NWL0</accession>
<reference evidence="1 2" key="1">
    <citation type="submission" date="2024-01" db="EMBL/GenBank/DDBJ databases">
        <title>Genome assemblies of Stephania.</title>
        <authorList>
            <person name="Yang L."/>
        </authorList>
    </citation>
    <scope>NUCLEOTIDE SEQUENCE [LARGE SCALE GENOMIC DNA]</scope>
    <source>
        <strain evidence="1">YNDBR</strain>
        <tissue evidence="1">Leaf</tissue>
    </source>
</reference>
<dbReference type="EMBL" id="JBBNAF010000008">
    <property type="protein sequence ID" value="KAK9121059.1"/>
    <property type="molecule type" value="Genomic_DNA"/>
</dbReference>
<dbReference type="Proteomes" id="UP001420932">
    <property type="component" value="Unassembled WGS sequence"/>
</dbReference>
<comment type="caution">
    <text evidence="1">The sequence shown here is derived from an EMBL/GenBank/DDBJ whole genome shotgun (WGS) entry which is preliminary data.</text>
</comment>
<proteinExistence type="predicted"/>
<organism evidence="1 2">
    <name type="scientific">Stephania yunnanensis</name>
    <dbReference type="NCBI Taxonomy" id="152371"/>
    <lineage>
        <taxon>Eukaryota</taxon>
        <taxon>Viridiplantae</taxon>
        <taxon>Streptophyta</taxon>
        <taxon>Embryophyta</taxon>
        <taxon>Tracheophyta</taxon>
        <taxon>Spermatophyta</taxon>
        <taxon>Magnoliopsida</taxon>
        <taxon>Ranunculales</taxon>
        <taxon>Menispermaceae</taxon>
        <taxon>Menispermoideae</taxon>
        <taxon>Cissampelideae</taxon>
        <taxon>Stephania</taxon>
    </lineage>
</organism>